<dbReference type="KEGG" id="emc:129328815"/>
<evidence type="ECO:0000313" key="3">
    <source>
        <dbReference type="RefSeq" id="XP_054834079.1"/>
    </source>
</evidence>
<dbReference type="GeneID" id="129328815"/>
<dbReference type="RefSeq" id="XP_054834079.1">
    <property type="nucleotide sequence ID" value="XM_054978104.1"/>
</dbReference>
<dbReference type="RefSeq" id="XP_054834078.1">
    <property type="nucleotide sequence ID" value="XM_054978103.1"/>
</dbReference>
<name>A0AA97KWY1_EUBMA</name>
<dbReference type="AlphaFoldDB" id="A0AA97KWY1"/>
<accession>A0AA97KWY1</accession>
<organism evidence="1 3">
    <name type="scientific">Eublepharis macularius</name>
    <name type="common">Leopard gecko</name>
    <name type="synonym">Cyrtodactylus macularius</name>
    <dbReference type="NCBI Taxonomy" id="481883"/>
    <lineage>
        <taxon>Eukaryota</taxon>
        <taxon>Metazoa</taxon>
        <taxon>Chordata</taxon>
        <taxon>Craniata</taxon>
        <taxon>Vertebrata</taxon>
        <taxon>Euteleostomi</taxon>
        <taxon>Lepidosauria</taxon>
        <taxon>Squamata</taxon>
        <taxon>Bifurcata</taxon>
        <taxon>Gekkota</taxon>
        <taxon>Eublepharidae</taxon>
        <taxon>Eublepharinae</taxon>
        <taxon>Eublepharis</taxon>
    </lineage>
</organism>
<reference evidence="2 3" key="1">
    <citation type="submission" date="2025-04" db="UniProtKB">
        <authorList>
            <consortium name="RefSeq"/>
        </authorList>
    </citation>
    <scope>IDENTIFICATION</scope>
    <source>
        <tissue evidence="2 3">Blood</tissue>
    </source>
</reference>
<sequence>MASEEEDCQAVVKAELSVCKAQDVREDTELIMKPYANWEEYLMPAPLSIAILGNLIFISAGQGDFSINKNPPPRGFRYLRYPESFRACLCQVSNEGWHAFHEAHVNMDKIRLLTASIPGRMKLLVETLFQEVEVVNAVLPGQLSSMKSIVTKCTTLAYNVKDKYKSVIFLIQELLEASTNAKTAHTRELEEVQTALRQAKIREEMATKHMKLAEEYYNKMQKQTEDTFKRYKKAMDDVPSGWEAIAMTIVENLGNAFAGLVNGFANILQGKSRTSTGNGPSGGYETLQSPLPAMRICRFSSMLLTHASGLKDRVVKQGGINLQNVYDKRTGEVKTNWTKQGFLDVKNDIEKEENCLPKEKALNICQTGIYVCGQLEQMAKSARIGKEEESAIIKNIKELCQQAASFDSYSKGILNAPAFTPKPPHVAHYQKESTGGSVGVRNAHLKVQQSREMYKTIQEEYQKSFENFKEGNEKLVEILCLMEQCKVKEIDFEAALKMLTKGLEAMGQVQQQWEKMIRFFGMISNIIDTHLSQRINDCLEFVSDVQQIKGYSSKSFVTDTIYNQMLSASAVVHLVHMIAETYTEVSEKHVMDQVSSLGRLLSLDCTHPKFNDEWNALSKRCDEARKGIYSMVIEKKVQFDRNIEARMKTIEREMKAVLPPISAAEKKMIEEAVDEGRKELTAWEKAQFI</sequence>
<protein>
    <submittedName>
        <fullName evidence="2 3">Uncharacterized protein LOC129328815</fullName>
    </submittedName>
</protein>
<evidence type="ECO:0000313" key="1">
    <source>
        <dbReference type="Proteomes" id="UP001190640"/>
    </source>
</evidence>
<proteinExistence type="predicted"/>
<evidence type="ECO:0000313" key="2">
    <source>
        <dbReference type="RefSeq" id="XP_054834078.1"/>
    </source>
</evidence>
<dbReference type="PANTHER" id="PTHR33488:SF2">
    <property type="entry name" value="EARLY ENDOSOME ANTIGEN 1-LIKE"/>
    <property type="match status" value="1"/>
</dbReference>
<dbReference type="PANTHER" id="PTHR33488">
    <property type="entry name" value="ZGC:162509"/>
    <property type="match status" value="1"/>
</dbReference>
<keyword evidence="1" id="KW-1185">Reference proteome</keyword>
<gene>
    <name evidence="2 3" type="primary">LOC129328815</name>
</gene>
<dbReference type="Proteomes" id="UP001190640">
    <property type="component" value="Chromosome 4"/>
</dbReference>